<feature type="compositionally biased region" description="Basic residues" evidence="1">
    <location>
        <begin position="459"/>
        <end position="469"/>
    </location>
</feature>
<evidence type="ECO:0000313" key="2">
    <source>
        <dbReference type="EMBL" id="VDM24931.1"/>
    </source>
</evidence>
<protein>
    <submittedName>
        <fullName evidence="4">Histone-lysine N-methyltransferase</fullName>
    </submittedName>
</protein>
<dbReference type="AlphaFoldDB" id="A0A183TX55"/>
<evidence type="ECO:0000313" key="3">
    <source>
        <dbReference type="Proteomes" id="UP000050794"/>
    </source>
</evidence>
<evidence type="ECO:0000313" key="4">
    <source>
        <dbReference type="WBParaSite" id="TCNE_0000082401-mRNA-1"/>
    </source>
</evidence>
<dbReference type="EMBL" id="UYWY01000473">
    <property type="protein sequence ID" value="VDM24931.1"/>
    <property type="molecule type" value="Genomic_DNA"/>
</dbReference>
<feature type="compositionally biased region" description="Basic and acidic residues" evidence="1">
    <location>
        <begin position="491"/>
        <end position="508"/>
    </location>
</feature>
<reference evidence="4" key="1">
    <citation type="submission" date="2016-06" db="UniProtKB">
        <authorList>
            <consortium name="WormBaseParasite"/>
        </authorList>
    </citation>
    <scope>IDENTIFICATION</scope>
</reference>
<feature type="region of interest" description="Disordered" evidence="1">
    <location>
        <begin position="443"/>
        <end position="638"/>
    </location>
</feature>
<dbReference type="Proteomes" id="UP000050794">
    <property type="component" value="Unassembled WGS sequence"/>
</dbReference>
<reference evidence="2 3" key="2">
    <citation type="submission" date="2018-11" db="EMBL/GenBank/DDBJ databases">
        <authorList>
            <consortium name="Pathogen Informatics"/>
        </authorList>
    </citation>
    <scope>NUCLEOTIDE SEQUENCE [LARGE SCALE GENOMIC DNA]</scope>
</reference>
<sequence>MSFEAVPCMFRSTANDGNSSSYIGLLIRPSGSATTPQVNSGNLIVQVPKSGTWGVRFAKSVLTKTKSAVIFSASSGKLNETFSTKFCDPAPLDSGTGTTVNAAVVGGVTPNGPKSLHVVPSALKAAASGQAQKVVVPAGVQLRLQPAAVCAAPQCNDGWIHTAARPAVVPQMNVGDSCECSVPCASSSSFFPPISSITQSLSSAKSDIDLLQEICSVEMNVMRNQKVSAASSDYMQSTTPQRHRTNSLQNIYSAPSQTEVPVGRLPSCRYQNGYSGANDCSATPDSGIQSIAGSPPSSGPFTPPMPSPAPYITLAACSVNDVSNRPSTSAEDFSDMPRLIPFHQMEEACSPLTEEASRVEEDVSKANVRCREQSASAQTVDDVPKIAITPAMNVNELVEQIISHMDPEQRKQFATVIKSKVETSDVGSEPGPETSKCSEAAVMEEQQKETLSEGVTAKVTRKSVARKRNQVGSSVERCQRSQPSTSARGGSRKDGIDKRLYRSGEEMQKRKRHLRDGADQVKRGGTVVKSEQEERTNSKKTFKESTMKRNEEVFIDCEANVEERGRESDEKERELQKDVEQETLMEEERRAQEETRERLKRKEEEEAQKRERLKQLGEGDTRERLKRKEEEAERLKRREEEEAKERLRVYRVGVKRKLNEQLKSVIEKVEKQLTNIELSLGPRMHWNMPWYRLNWKDVAERLVERDLLEKLAKEKNAVPKKTVARKKLKKVTVSKNDNSSPGQSVADKDRLAAKSYTKIKHNVIVDTYPRIEQLQCSCQKGSCGESDECLNRFVFDLCAYSF</sequence>
<name>A0A183TX55_TOXCA</name>
<proteinExistence type="predicted"/>
<evidence type="ECO:0000256" key="1">
    <source>
        <dbReference type="SAM" id="MobiDB-lite"/>
    </source>
</evidence>
<feature type="compositionally biased region" description="Basic and acidic residues" evidence="1">
    <location>
        <begin position="530"/>
        <end position="552"/>
    </location>
</feature>
<accession>A0A183TX55</accession>
<keyword evidence="3" id="KW-1185">Reference proteome</keyword>
<dbReference type="WBParaSite" id="TCNE_0000082401-mRNA-1">
    <property type="protein sequence ID" value="TCNE_0000082401-mRNA-1"/>
    <property type="gene ID" value="TCNE_0000082401"/>
</dbReference>
<organism evidence="3 4">
    <name type="scientific">Toxocara canis</name>
    <name type="common">Canine roundworm</name>
    <dbReference type="NCBI Taxonomy" id="6265"/>
    <lineage>
        <taxon>Eukaryota</taxon>
        <taxon>Metazoa</taxon>
        <taxon>Ecdysozoa</taxon>
        <taxon>Nematoda</taxon>
        <taxon>Chromadorea</taxon>
        <taxon>Rhabditida</taxon>
        <taxon>Spirurina</taxon>
        <taxon>Ascaridomorpha</taxon>
        <taxon>Ascaridoidea</taxon>
        <taxon>Toxocaridae</taxon>
        <taxon>Toxocara</taxon>
    </lineage>
</organism>
<feature type="compositionally biased region" description="Basic and acidic residues" evidence="1">
    <location>
        <begin position="561"/>
        <end position="638"/>
    </location>
</feature>
<gene>
    <name evidence="2" type="ORF">TCNE_LOCUS825</name>
</gene>